<keyword evidence="2" id="KW-1185">Reference proteome</keyword>
<reference evidence="1 2" key="2">
    <citation type="journal article" date="2020" name="Int. J. Syst. Evol. Microbiol.">
        <title>Leptospira yasudae sp. nov. and Leptospira stimsonii sp. nov., two new species of the pathogenic group isolated from environmental sources.</title>
        <authorList>
            <person name="Casanovas-Massana A."/>
            <person name="Hamond C."/>
            <person name="Santos L.A."/>
            <person name="de Oliveira D."/>
            <person name="Hacker K.P."/>
            <person name="Balassiano I."/>
            <person name="Costa F."/>
            <person name="Medeiros M.A."/>
            <person name="Reis M.G."/>
            <person name="Ko A.I."/>
            <person name="Wunder E.A."/>
        </authorList>
    </citation>
    <scope>NUCLEOTIDE SEQUENCE [LARGE SCALE GENOMIC DNA]</scope>
    <source>
        <strain evidence="1 2">B21</strain>
    </source>
</reference>
<sequence>MKLKKLVLFLILIPVAVSFLSNCHRFRVGKQFKAQPSVQLEGKIALVHENHLVKRYGFVDEKIFLKEFEEELKDEKGLELVSFRESRKRIQDAKLDSDIAKLNLHDPVALKANPAVLAKLASALGTDNVIIVYSDEDAFPKSDSFMYFGSGAVISTSVGHGRGIFHSVSLIQLKSADLIFQEFISSEDSPVNGPARGRKLASILVDGLLSAKAAN</sequence>
<proteinExistence type="predicted"/>
<dbReference type="RefSeq" id="WP_118955913.1">
    <property type="nucleotide sequence ID" value="NZ_JACCKC010000003.1"/>
</dbReference>
<evidence type="ECO:0000313" key="1">
    <source>
        <dbReference type="EMBL" id="RHX80189.1"/>
    </source>
</evidence>
<reference evidence="2" key="1">
    <citation type="submission" date="2018-05" db="EMBL/GenBank/DDBJ databases">
        <title>Leptospira yasudae sp. nov. and Leptospira stimsonii sp. nov., two pathogenic species of the genus Leptospira isolated from environmental sources.</title>
        <authorList>
            <person name="Casanovas-Massana A."/>
            <person name="Hamond C."/>
            <person name="Santos L.A."/>
            <person name="Hacker K.P."/>
            <person name="Balassiano I."/>
            <person name="Medeiros M.A."/>
            <person name="Reis M.G."/>
            <person name="Ko A.I."/>
            <person name="Wunder E.A."/>
        </authorList>
    </citation>
    <scope>NUCLEOTIDE SEQUENCE [LARGE SCALE GENOMIC DNA]</scope>
    <source>
        <strain evidence="2">B21</strain>
    </source>
</reference>
<protein>
    <recommendedName>
        <fullName evidence="3">Lipoprotein</fullName>
    </recommendedName>
</protein>
<organism evidence="1 2">
    <name type="scientific">Leptospira yasudae</name>
    <dbReference type="NCBI Taxonomy" id="2202201"/>
    <lineage>
        <taxon>Bacteria</taxon>
        <taxon>Pseudomonadati</taxon>
        <taxon>Spirochaetota</taxon>
        <taxon>Spirochaetia</taxon>
        <taxon>Leptospirales</taxon>
        <taxon>Leptospiraceae</taxon>
        <taxon>Leptospira</taxon>
    </lineage>
</organism>
<name>A0ABX9M3Q1_9LEPT</name>
<evidence type="ECO:0008006" key="3">
    <source>
        <dbReference type="Google" id="ProtNLM"/>
    </source>
</evidence>
<comment type="caution">
    <text evidence="1">The sequence shown here is derived from an EMBL/GenBank/DDBJ whole genome shotgun (WGS) entry which is preliminary data.</text>
</comment>
<evidence type="ECO:0000313" key="2">
    <source>
        <dbReference type="Proteomes" id="UP000285569"/>
    </source>
</evidence>
<accession>A0ABX9M3Q1</accession>
<dbReference type="Proteomes" id="UP000285569">
    <property type="component" value="Unassembled WGS sequence"/>
</dbReference>
<dbReference type="EMBL" id="QHCR01000004">
    <property type="protein sequence ID" value="RHX80189.1"/>
    <property type="molecule type" value="Genomic_DNA"/>
</dbReference>
<gene>
    <name evidence="1" type="ORF">DLM77_10070</name>
</gene>